<dbReference type="Gene3D" id="3.40.50.2300">
    <property type="match status" value="1"/>
</dbReference>
<accession>A0A553ZUL5</accession>
<dbReference type="SUPFAM" id="SSF50341">
    <property type="entry name" value="CheW-like"/>
    <property type="match status" value="1"/>
</dbReference>
<dbReference type="RefSeq" id="WP_143850229.1">
    <property type="nucleotide sequence ID" value="NZ_VLXZ01000014.1"/>
</dbReference>
<evidence type="ECO:0000313" key="4">
    <source>
        <dbReference type="EMBL" id="TSB45147.1"/>
    </source>
</evidence>
<dbReference type="PROSITE" id="PS50110">
    <property type="entry name" value="RESPONSE_REGULATORY"/>
    <property type="match status" value="1"/>
</dbReference>
<dbReference type="InterPro" id="IPR024181">
    <property type="entry name" value="Chemotax_regulator_CheV"/>
</dbReference>
<dbReference type="Pfam" id="PF01584">
    <property type="entry name" value="CheW"/>
    <property type="match status" value="1"/>
</dbReference>
<gene>
    <name evidence="4" type="ORF">FN960_17875</name>
</gene>
<dbReference type="Proteomes" id="UP000318521">
    <property type="component" value="Unassembled WGS sequence"/>
</dbReference>
<dbReference type="SUPFAM" id="SSF52172">
    <property type="entry name" value="CheY-like"/>
    <property type="match status" value="1"/>
</dbReference>
<dbReference type="SMART" id="SM00260">
    <property type="entry name" value="CheW"/>
    <property type="match status" value="1"/>
</dbReference>
<organism evidence="4 5">
    <name type="scientific">Alkalicoccobacillus porphyridii</name>
    <dbReference type="NCBI Taxonomy" id="2597270"/>
    <lineage>
        <taxon>Bacteria</taxon>
        <taxon>Bacillati</taxon>
        <taxon>Bacillota</taxon>
        <taxon>Bacilli</taxon>
        <taxon>Bacillales</taxon>
        <taxon>Bacillaceae</taxon>
        <taxon>Alkalicoccobacillus</taxon>
    </lineage>
</organism>
<dbReference type="Gene3D" id="2.30.30.40">
    <property type="entry name" value="SH3 Domains"/>
    <property type="match status" value="1"/>
</dbReference>
<evidence type="ECO:0000259" key="2">
    <source>
        <dbReference type="PROSITE" id="PS50110"/>
    </source>
</evidence>
<dbReference type="GO" id="GO:0006935">
    <property type="term" value="P:chemotaxis"/>
    <property type="evidence" value="ECO:0007669"/>
    <property type="project" value="InterPro"/>
</dbReference>
<sequence length="296" mass="33380">MTQLSDISLESGTNELELVMFTIGQETYGINVLKVREIVQPVEVTATPNRHSYVEGIIRIREEIIPLINLSTVLQVTDDKDVSNHKFIIAELNKLKVAFRVHNVSRIHRVSWSQVEKPNELSQGEFSHVSGIVKMEEYVAFMLDYEKIVVEVHPEAGMQRSGIKTLPNEARSTKQIVVTEDSAVLRKLLKETLDEAGFTHITMYENGQAAWDDLSLEKTPVPDLVITDIEMPSMDGHRLTKLIKEDTRLQHTPVVIFSSIISNDLYHKGEKVGADGQVSKPEINTLIETVDTLLKL</sequence>
<dbReference type="InterPro" id="IPR002545">
    <property type="entry name" value="CheW-lke_dom"/>
</dbReference>
<dbReference type="PIRSF" id="PIRSF002867">
    <property type="entry name" value="CheV"/>
    <property type="match status" value="1"/>
</dbReference>
<protein>
    <submittedName>
        <fullName evidence="4">Chemotaxis protein CheV</fullName>
    </submittedName>
</protein>
<dbReference type="AlphaFoldDB" id="A0A553ZUL5"/>
<keyword evidence="5" id="KW-1185">Reference proteome</keyword>
<dbReference type="Gene3D" id="2.40.50.180">
    <property type="entry name" value="CheA-289, Domain 4"/>
    <property type="match status" value="1"/>
</dbReference>
<dbReference type="GO" id="GO:0000160">
    <property type="term" value="P:phosphorelay signal transduction system"/>
    <property type="evidence" value="ECO:0007669"/>
    <property type="project" value="InterPro"/>
</dbReference>
<dbReference type="PANTHER" id="PTHR47233">
    <property type="entry name" value="CHEMOTAXIS PROTEIN CHEV"/>
    <property type="match status" value="1"/>
</dbReference>
<feature type="domain" description="CheW-like" evidence="3">
    <location>
        <begin position="15"/>
        <end position="154"/>
    </location>
</feature>
<dbReference type="PANTHER" id="PTHR47233:SF3">
    <property type="entry name" value="CHEMOTAXIS PROTEIN CHEV"/>
    <property type="match status" value="1"/>
</dbReference>
<feature type="modified residue" description="4-aspartylphosphate" evidence="1">
    <location>
        <position position="228"/>
    </location>
</feature>
<evidence type="ECO:0000256" key="1">
    <source>
        <dbReference type="PROSITE-ProRule" id="PRU00169"/>
    </source>
</evidence>
<proteinExistence type="predicted"/>
<dbReference type="Pfam" id="PF00072">
    <property type="entry name" value="Response_reg"/>
    <property type="match status" value="1"/>
</dbReference>
<feature type="domain" description="Response regulatory" evidence="2">
    <location>
        <begin position="175"/>
        <end position="295"/>
    </location>
</feature>
<dbReference type="InterPro" id="IPR036061">
    <property type="entry name" value="CheW-like_dom_sf"/>
</dbReference>
<reference evidence="4 5" key="1">
    <citation type="submission" date="2019-07" db="EMBL/GenBank/DDBJ databases">
        <authorList>
            <person name="Park Y.J."/>
            <person name="Jeong S.E."/>
            <person name="Jung H.S."/>
        </authorList>
    </citation>
    <scope>NUCLEOTIDE SEQUENCE [LARGE SCALE GENOMIC DNA]</scope>
    <source>
        <strain evidence="5">P16(2019)</strain>
    </source>
</reference>
<evidence type="ECO:0000313" key="5">
    <source>
        <dbReference type="Proteomes" id="UP000318521"/>
    </source>
</evidence>
<dbReference type="SMART" id="SM00448">
    <property type="entry name" value="REC"/>
    <property type="match status" value="1"/>
</dbReference>
<dbReference type="PROSITE" id="PS50851">
    <property type="entry name" value="CHEW"/>
    <property type="match status" value="1"/>
</dbReference>
<name>A0A553ZUL5_9BACI</name>
<keyword evidence="1" id="KW-0597">Phosphoprotein</keyword>
<evidence type="ECO:0000259" key="3">
    <source>
        <dbReference type="PROSITE" id="PS50851"/>
    </source>
</evidence>
<dbReference type="InterPro" id="IPR001789">
    <property type="entry name" value="Sig_transdc_resp-reg_receiver"/>
</dbReference>
<dbReference type="InterPro" id="IPR011006">
    <property type="entry name" value="CheY-like_superfamily"/>
</dbReference>
<dbReference type="OrthoDB" id="9806105at2"/>
<dbReference type="EMBL" id="VLXZ01000014">
    <property type="protein sequence ID" value="TSB45147.1"/>
    <property type="molecule type" value="Genomic_DNA"/>
</dbReference>
<comment type="caution">
    <text evidence="4">The sequence shown here is derived from an EMBL/GenBank/DDBJ whole genome shotgun (WGS) entry which is preliminary data.</text>
</comment>